<evidence type="ECO:0000313" key="2">
    <source>
        <dbReference type="EMBL" id="KAK4434653.1"/>
    </source>
</evidence>
<feature type="compositionally biased region" description="Polar residues" evidence="1">
    <location>
        <begin position="113"/>
        <end position="123"/>
    </location>
</feature>
<reference evidence="2" key="1">
    <citation type="submission" date="2020-06" db="EMBL/GenBank/DDBJ databases">
        <authorList>
            <person name="Li T."/>
            <person name="Hu X."/>
            <person name="Zhang T."/>
            <person name="Song X."/>
            <person name="Zhang H."/>
            <person name="Dai N."/>
            <person name="Sheng W."/>
            <person name="Hou X."/>
            <person name="Wei L."/>
        </authorList>
    </citation>
    <scope>NUCLEOTIDE SEQUENCE</scope>
    <source>
        <strain evidence="2">3651</strain>
        <tissue evidence="2">Leaf</tissue>
    </source>
</reference>
<dbReference type="AlphaFoldDB" id="A0AAE1YS45"/>
<proteinExistence type="predicted"/>
<evidence type="ECO:0000256" key="1">
    <source>
        <dbReference type="SAM" id="MobiDB-lite"/>
    </source>
</evidence>
<evidence type="ECO:0008006" key="4">
    <source>
        <dbReference type="Google" id="ProtNLM"/>
    </source>
</evidence>
<feature type="compositionally biased region" description="Basic and acidic residues" evidence="1">
    <location>
        <begin position="142"/>
        <end position="152"/>
    </location>
</feature>
<dbReference type="InterPro" id="IPR038796">
    <property type="entry name" value="At1g76070-like"/>
</dbReference>
<reference evidence="2" key="2">
    <citation type="journal article" date="2024" name="Plant">
        <title>Genomic evolution and insights into agronomic trait innovations of Sesamum species.</title>
        <authorList>
            <person name="Miao H."/>
            <person name="Wang L."/>
            <person name="Qu L."/>
            <person name="Liu H."/>
            <person name="Sun Y."/>
            <person name="Le M."/>
            <person name="Wang Q."/>
            <person name="Wei S."/>
            <person name="Zheng Y."/>
            <person name="Lin W."/>
            <person name="Duan Y."/>
            <person name="Cao H."/>
            <person name="Xiong S."/>
            <person name="Wang X."/>
            <person name="Wei L."/>
            <person name="Li C."/>
            <person name="Ma Q."/>
            <person name="Ju M."/>
            <person name="Zhao R."/>
            <person name="Li G."/>
            <person name="Mu C."/>
            <person name="Tian Q."/>
            <person name="Mei H."/>
            <person name="Zhang T."/>
            <person name="Gao T."/>
            <person name="Zhang H."/>
        </authorList>
    </citation>
    <scope>NUCLEOTIDE SEQUENCE</scope>
    <source>
        <strain evidence="2">3651</strain>
    </source>
</reference>
<name>A0AAE1YS45_9LAMI</name>
<dbReference type="EMBL" id="JACGWO010000002">
    <property type="protein sequence ID" value="KAK4434653.1"/>
    <property type="molecule type" value="Genomic_DNA"/>
</dbReference>
<sequence>MDHQKPAAKSKNKILKLLPRAAQAAVSFQNLPFSPRRDRRPDVNANRLRSHLNKGFSGPIVSMIPAEARGKSKNFETQEPTSPKVSCMGQIKHKKKISRKKHASLPKEFKPVSRSQPEKTTGPGSKLVKKPSGIRKFFGAGRRSDEASKDDAEPSVPAPSLSQMRRFASSRETFANFDWTTAQIAPEEDREFFSDEEGGYSDAEDDVIIPFSAPILVGGGGVAGLEFEPRKEINLWKRRTMARPEPLDLNMETAN</sequence>
<gene>
    <name evidence="2" type="ORF">Salat_0628100</name>
</gene>
<feature type="region of interest" description="Disordered" evidence="1">
    <location>
        <begin position="69"/>
        <end position="163"/>
    </location>
</feature>
<evidence type="ECO:0000313" key="3">
    <source>
        <dbReference type="Proteomes" id="UP001293254"/>
    </source>
</evidence>
<dbReference type="Proteomes" id="UP001293254">
    <property type="component" value="Unassembled WGS sequence"/>
</dbReference>
<accession>A0AAE1YS45</accession>
<dbReference type="PANTHER" id="PTHR34779:SF1">
    <property type="entry name" value="OS09G0542900 PROTEIN"/>
    <property type="match status" value="1"/>
</dbReference>
<feature type="compositionally biased region" description="Basic residues" evidence="1">
    <location>
        <begin position="91"/>
        <end position="104"/>
    </location>
</feature>
<protein>
    <recommendedName>
        <fullName evidence="4">Syringolide-induced protein 14-1-1</fullName>
    </recommendedName>
</protein>
<dbReference type="PANTHER" id="PTHR34779">
    <property type="entry name" value="OS09G0542900 PROTEIN"/>
    <property type="match status" value="1"/>
</dbReference>
<keyword evidence="3" id="KW-1185">Reference proteome</keyword>
<comment type="caution">
    <text evidence="2">The sequence shown here is derived from an EMBL/GenBank/DDBJ whole genome shotgun (WGS) entry which is preliminary data.</text>
</comment>
<organism evidence="2 3">
    <name type="scientific">Sesamum alatum</name>
    <dbReference type="NCBI Taxonomy" id="300844"/>
    <lineage>
        <taxon>Eukaryota</taxon>
        <taxon>Viridiplantae</taxon>
        <taxon>Streptophyta</taxon>
        <taxon>Embryophyta</taxon>
        <taxon>Tracheophyta</taxon>
        <taxon>Spermatophyta</taxon>
        <taxon>Magnoliopsida</taxon>
        <taxon>eudicotyledons</taxon>
        <taxon>Gunneridae</taxon>
        <taxon>Pentapetalae</taxon>
        <taxon>asterids</taxon>
        <taxon>lamiids</taxon>
        <taxon>Lamiales</taxon>
        <taxon>Pedaliaceae</taxon>
        <taxon>Sesamum</taxon>
    </lineage>
</organism>